<evidence type="ECO:0000256" key="6">
    <source>
        <dbReference type="ARBA" id="ARBA00022692"/>
    </source>
</evidence>
<sequence length="412" mass="45376">MQDDLITPPILILDSVDFGAAAPASSYGYTIPACFADYVRDYQDNQGVCPECGKVRCVIFSNAAKHLNQGRDERKLLALSGPNFPRIAKDNYDSFDQFSKLILKNYEINGNQITRGLISKVYRDDLAINRQLIDPTPNRASRQPPPQDINVTNKLEHDLRMCLHALNADNSSKGLKSNPDIATHCKNKRYDLAALAFSKQMDLSERDLKIFNTFYAAQSRIGQVSPDAQELKASLQYIATAGDITSRELGKHFNGLSKILRSNIKNANAIPFDQAMKTLGKMQNYPQMKIAPHEIDAIKKAVRSIDYKDIGDRMQKMSKGFGYAGKALQIDSIHDKILSGIDTGDWKPLLLEFESMAASAAAAYALSFAYSLAAGALALSGAGTIALIAAYVAAATYFTPERMDNINNVVFK</sequence>
<evidence type="ECO:0000256" key="11">
    <source>
        <dbReference type="SAM" id="Phobius"/>
    </source>
</evidence>
<dbReference type="PROSITE" id="PS00276">
    <property type="entry name" value="CHANNEL_COLICIN"/>
    <property type="match status" value="1"/>
</dbReference>
<evidence type="ECO:0000256" key="8">
    <source>
        <dbReference type="ARBA" id="ARBA00023022"/>
    </source>
</evidence>
<organism evidence="13 14">
    <name type="scientific">Chromobacterium aquaticum</name>
    <dbReference type="NCBI Taxonomy" id="467180"/>
    <lineage>
        <taxon>Bacteria</taxon>
        <taxon>Pseudomonadati</taxon>
        <taxon>Pseudomonadota</taxon>
        <taxon>Betaproteobacteria</taxon>
        <taxon>Neisseriales</taxon>
        <taxon>Chromobacteriaceae</taxon>
        <taxon>Chromobacterium</taxon>
    </lineage>
</organism>
<feature type="domain" description="Channel forming colicins" evidence="12">
    <location>
        <begin position="343"/>
        <end position="354"/>
    </location>
</feature>
<dbReference type="RefSeq" id="WP_231464849.1">
    <property type="nucleotide sequence ID" value="NZ_JAJOHW010000152.1"/>
</dbReference>
<evidence type="ECO:0000259" key="12">
    <source>
        <dbReference type="PROSITE" id="PS00276"/>
    </source>
</evidence>
<dbReference type="EMBL" id="JBHSEK010000004">
    <property type="protein sequence ID" value="MFC4489716.1"/>
    <property type="molecule type" value="Genomic_DNA"/>
</dbReference>
<comment type="function">
    <text evidence="2">Colicins are polypeptide toxins produced by and active against E.coli and closely related bacteria.</text>
</comment>
<gene>
    <name evidence="13" type="ORF">ACFO0R_08775</name>
</gene>
<evidence type="ECO:0000313" key="14">
    <source>
        <dbReference type="Proteomes" id="UP001595999"/>
    </source>
</evidence>
<reference evidence="14" key="1">
    <citation type="journal article" date="2019" name="Int. J. Syst. Evol. Microbiol.">
        <title>The Global Catalogue of Microorganisms (GCM) 10K type strain sequencing project: providing services to taxonomists for standard genome sequencing and annotation.</title>
        <authorList>
            <consortium name="The Broad Institute Genomics Platform"/>
            <consortium name="The Broad Institute Genome Sequencing Center for Infectious Disease"/>
            <person name="Wu L."/>
            <person name="Ma J."/>
        </authorList>
    </citation>
    <scope>NUCLEOTIDE SEQUENCE [LARGE SCALE GENOMIC DNA]</scope>
    <source>
        <strain evidence="14">CGMCC 4.7608</strain>
    </source>
</reference>
<keyword evidence="8" id="KW-0044">Antibiotic</keyword>
<dbReference type="InterPro" id="IPR000293">
    <property type="entry name" value="Channel_colicin_C"/>
</dbReference>
<comment type="caution">
    <text evidence="13">The sequence shown here is derived from an EMBL/GenBank/DDBJ whole genome shotgun (WGS) entry which is preliminary data.</text>
</comment>
<evidence type="ECO:0000256" key="2">
    <source>
        <dbReference type="ARBA" id="ARBA00003197"/>
    </source>
</evidence>
<dbReference type="Gene3D" id="1.10.490.30">
    <property type="entry name" value="Colicin"/>
    <property type="match status" value="1"/>
</dbReference>
<proteinExistence type="inferred from homology"/>
<evidence type="ECO:0000256" key="3">
    <source>
        <dbReference type="ARBA" id="ARBA00004370"/>
    </source>
</evidence>
<evidence type="ECO:0000256" key="4">
    <source>
        <dbReference type="ARBA" id="ARBA00007595"/>
    </source>
</evidence>
<protein>
    <submittedName>
        <fullName evidence="13">Colicin-like pore-forming protein</fullName>
    </submittedName>
</protein>
<evidence type="ECO:0000256" key="10">
    <source>
        <dbReference type="ARBA" id="ARBA00023136"/>
    </source>
</evidence>
<keyword evidence="7 11" id="KW-1133">Transmembrane helix</keyword>
<keyword evidence="10 11" id="KW-0472">Membrane</keyword>
<keyword evidence="14" id="KW-1185">Reference proteome</keyword>
<keyword evidence="6 11" id="KW-0812">Transmembrane</keyword>
<dbReference type="SUPFAM" id="SSF56837">
    <property type="entry name" value="Colicin"/>
    <property type="match status" value="1"/>
</dbReference>
<name>A0ABV8ZW83_9NEIS</name>
<dbReference type="InterPro" id="IPR038283">
    <property type="entry name" value="Channel_colicin_C_sf"/>
</dbReference>
<evidence type="ECO:0000256" key="7">
    <source>
        <dbReference type="ARBA" id="ARBA00022989"/>
    </source>
</evidence>
<keyword evidence="5" id="KW-0929">Antimicrobial</keyword>
<keyword evidence="9" id="KW-0078">Bacteriocin</keyword>
<dbReference type="Proteomes" id="UP001595999">
    <property type="component" value="Unassembled WGS sequence"/>
</dbReference>
<evidence type="ECO:0000313" key="13">
    <source>
        <dbReference type="EMBL" id="MFC4489716.1"/>
    </source>
</evidence>
<feature type="transmembrane region" description="Helical" evidence="11">
    <location>
        <begin position="368"/>
        <end position="393"/>
    </location>
</feature>
<evidence type="ECO:0000256" key="9">
    <source>
        <dbReference type="ARBA" id="ARBA00023048"/>
    </source>
</evidence>
<dbReference type="Pfam" id="PF01024">
    <property type="entry name" value="Colicin"/>
    <property type="match status" value="1"/>
</dbReference>
<comment type="similarity">
    <text evidence="4">Belongs to the channel forming colicin family.</text>
</comment>
<comment type="function">
    <text evidence="1">This colicin is a channel-forming colicin. This class of transmembrane toxins depolarize the cytoplasmic membrane, leading to dissipation of cellular energy.</text>
</comment>
<comment type="subcellular location">
    <subcellularLocation>
        <location evidence="3">Membrane</location>
    </subcellularLocation>
</comment>
<accession>A0ABV8ZW83</accession>
<evidence type="ECO:0000256" key="1">
    <source>
        <dbReference type="ARBA" id="ARBA00002178"/>
    </source>
</evidence>
<evidence type="ECO:0000256" key="5">
    <source>
        <dbReference type="ARBA" id="ARBA00022529"/>
    </source>
</evidence>